<sequence>RTSSRKMGYAPRGLCCMSRRHFVCGQRYSILPVLTIDGIIAHDVIQGSVTSEIFLEFLREQVVSDVFPILFILK</sequence>
<dbReference type="Proteomes" id="UP001175226">
    <property type="component" value="Unassembled WGS sequence"/>
</dbReference>
<evidence type="ECO:0000313" key="2">
    <source>
        <dbReference type="Proteomes" id="UP001175226"/>
    </source>
</evidence>
<accession>A0AA39MG58</accession>
<protein>
    <submittedName>
        <fullName evidence="1">Uncharacterized protein</fullName>
    </submittedName>
</protein>
<dbReference type="AlphaFoldDB" id="A0AA39MG58"/>
<organism evidence="1 2">
    <name type="scientific">Armillaria borealis</name>
    <dbReference type="NCBI Taxonomy" id="47425"/>
    <lineage>
        <taxon>Eukaryota</taxon>
        <taxon>Fungi</taxon>
        <taxon>Dikarya</taxon>
        <taxon>Basidiomycota</taxon>
        <taxon>Agaricomycotina</taxon>
        <taxon>Agaricomycetes</taxon>
        <taxon>Agaricomycetidae</taxon>
        <taxon>Agaricales</taxon>
        <taxon>Marasmiineae</taxon>
        <taxon>Physalacriaceae</taxon>
        <taxon>Armillaria</taxon>
    </lineage>
</organism>
<proteinExistence type="predicted"/>
<dbReference type="EMBL" id="JAUEPT010000097">
    <property type="protein sequence ID" value="KAK0432290.1"/>
    <property type="molecule type" value="Genomic_DNA"/>
</dbReference>
<feature type="non-terminal residue" evidence="1">
    <location>
        <position position="1"/>
    </location>
</feature>
<comment type="caution">
    <text evidence="1">The sequence shown here is derived from an EMBL/GenBank/DDBJ whole genome shotgun (WGS) entry which is preliminary data.</text>
</comment>
<reference evidence="1" key="1">
    <citation type="submission" date="2023-06" db="EMBL/GenBank/DDBJ databases">
        <authorList>
            <consortium name="Lawrence Berkeley National Laboratory"/>
            <person name="Ahrendt S."/>
            <person name="Sahu N."/>
            <person name="Indic B."/>
            <person name="Wong-Bajracharya J."/>
            <person name="Merenyi Z."/>
            <person name="Ke H.-M."/>
            <person name="Monk M."/>
            <person name="Kocsube S."/>
            <person name="Drula E."/>
            <person name="Lipzen A."/>
            <person name="Balint B."/>
            <person name="Henrissat B."/>
            <person name="Andreopoulos B."/>
            <person name="Martin F.M."/>
            <person name="Harder C.B."/>
            <person name="Rigling D."/>
            <person name="Ford K.L."/>
            <person name="Foster G.D."/>
            <person name="Pangilinan J."/>
            <person name="Papanicolaou A."/>
            <person name="Barry K."/>
            <person name="LaButti K."/>
            <person name="Viragh M."/>
            <person name="Koriabine M."/>
            <person name="Yan M."/>
            <person name="Riley R."/>
            <person name="Champramary S."/>
            <person name="Plett K.L."/>
            <person name="Tsai I.J."/>
            <person name="Slot J."/>
            <person name="Sipos G."/>
            <person name="Plett J."/>
            <person name="Nagy L.G."/>
            <person name="Grigoriev I.V."/>
        </authorList>
    </citation>
    <scope>NUCLEOTIDE SEQUENCE</scope>
    <source>
        <strain evidence="1">FPL87.14</strain>
    </source>
</reference>
<keyword evidence="2" id="KW-1185">Reference proteome</keyword>
<evidence type="ECO:0000313" key="1">
    <source>
        <dbReference type="EMBL" id="KAK0432290.1"/>
    </source>
</evidence>
<name>A0AA39MG58_9AGAR</name>
<gene>
    <name evidence="1" type="ORF">EV421DRAFT_1719683</name>
</gene>